<comment type="similarity">
    <text evidence="2">Belongs to the fibulin family.</text>
</comment>
<dbReference type="PROSITE" id="PS01187">
    <property type="entry name" value="EGF_CA"/>
    <property type="match status" value="4"/>
</dbReference>
<dbReference type="PROSITE" id="PS00010">
    <property type="entry name" value="ASX_HYDROXYL"/>
    <property type="match status" value="5"/>
</dbReference>
<reference evidence="14" key="1">
    <citation type="submission" date="2022-07" db="EMBL/GenBank/DDBJ databases">
        <authorList>
            <person name="Trinca V."/>
            <person name="Uliana J.V.C."/>
            <person name="Torres T.T."/>
            <person name="Ward R.J."/>
            <person name="Monesi N."/>
        </authorList>
    </citation>
    <scope>NUCLEOTIDE SEQUENCE</scope>
    <source>
        <strain evidence="14">HSMRA1968</strain>
        <tissue evidence="14">Whole embryos</tissue>
    </source>
</reference>
<evidence type="ECO:0000256" key="9">
    <source>
        <dbReference type="ARBA" id="ARBA00023157"/>
    </source>
</evidence>
<dbReference type="FunFam" id="2.10.25.10:FF:000005">
    <property type="entry name" value="Fibrillin 2"/>
    <property type="match status" value="2"/>
</dbReference>
<dbReference type="GO" id="GO:0005509">
    <property type="term" value="F:calcium ion binding"/>
    <property type="evidence" value="ECO:0007669"/>
    <property type="project" value="InterPro"/>
</dbReference>
<feature type="domain" description="EGF-like" evidence="13">
    <location>
        <begin position="692"/>
        <end position="731"/>
    </location>
</feature>
<name>A0A9Q0NBM7_9DIPT</name>
<dbReference type="InterPro" id="IPR000742">
    <property type="entry name" value="EGF"/>
</dbReference>
<gene>
    <name evidence="14" type="primary">fbl-1</name>
    <name evidence="14" type="ORF">Bhyg_01713</name>
</gene>
<evidence type="ECO:0000259" key="13">
    <source>
        <dbReference type="PROSITE" id="PS50026"/>
    </source>
</evidence>
<dbReference type="InterPro" id="IPR009030">
    <property type="entry name" value="Growth_fac_rcpt_cys_sf"/>
</dbReference>
<feature type="domain" description="EGF-like" evidence="13">
    <location>
        <begin position="649"/>
        <end position="691"/>
    </location>
</feature>
<keyword evidence="10" id="KW-0325">Glycoprotein</keyword>
<dbReference type="Proteomes" id="UP001151699">
    <property type="component" value="Chromosome A"/>
</dbReference>
<accession>A0A9Q0NBM7</accession>
<dbReference type="InterPro" id="IPR018097">
    <property type="entry name" value="EGF_Ca-bd_CS"/>
</dbReference>
<keyword evidence="15" id="KW-1185">Reference proteome</keyword>
<evidence type="ECO:0000256" key="6">
    <source>
        <dbReference type="ARBA" id="ARBA00022729"/>
    </source>
</evidence>
<evidence type="ECO:0000256" key="1">
    <source>
        <dbReference type="ARBA" id="ARBA00004498"/>
    </source>
</evidence>
<dbReference type="CDD" id="cd00054">
    <property type="entry name" value="EGF_CA"/>
    <property type="match status" value="7"/>
</dbReference>
<dbReference type="PANTHER" id="PTHR47333:SF4">
    <property type="entry name" value="EGF-LIKE DOMAIN-CONTAINING PROTEIN"/>
    <property type="match status" value="1"/>
</dbReference>
<evidence type="ECO:0000313" key="15">
    <source>
        <dbReference type="Proteomes" id="UP001151699"/>
    </source>
</evidence>
<dbReference type="Pfam" id="PF07645">
    <property type="entry name" value="EGF_CA"/>
    <property type="match status" value="10"/>
</dbReference>
<dbReference type="PANTHER" id="PTHR47333">
    <property type="entry name" value="VON WILLEBRAND FACTOR C AND EGF DOMAIN-CONTAINING PROTEIN"/>
    <property type="match status" value="1"/>
</dbReference>
<evidence type="ECO:0000256" key="11">
    <source>
        <dbReference type="PROSITE-ProRule" id="PRU00076"/>
    </source>
</evidence>
<sequence>MRFWILFGLLLAFCNTINGEENDPPLNPVAEVLSQCCISGEDVALKGDACANIKPPLDIVPEDLISSCFFSSEICCASKVRIEQCKHGVLAAKDGLDCHENGTDYYTGCCESCKIGLVIGDRGGDCSLKPFGWGIPFDDSFHYCCTMGTFVLDENKEKDLCNSFDRLCSQICENTDDSYICKCNPGFELLEDRITCVPKANDLASNEVYTNSTDDCDAGYIKNEQSGECEDIDECESGDATCDMSSQVCYNTLGNYKCLDIIQSPSVCSDGFRYNAKTESCDDINECLEEIDNCNATTQICLNTRGNFVCQNKVSEECLPGFKYDKNKKTCQDINECETERPCGKGMDCINTAGGFDCRPSRTTKKYDKNIDECALDRNACDSNQVCTNLAGGFQCDCKIGFTLDKVTNACVDVNECQINNHDCLETQRCDNTIGSYTCIRLQSCGTGYTLNAGTGFCDDDDECALGRHNCVAPYECRNTKGSFRCDRPRYTYTPSVPATTIWTTTTTTTHRPPSHTAYVPPQVYRYNTPNPYETTVYNRNSAYDRYSAPCDVGFMRNVQGACVDVDECYMGNPCKRNQRCFNTNGSYKCQSLLTCSGGYTSNDEGTQCIGMILSKKYEIFYVTDCNDDTCFRFESLQLLLIMFCFYLDIDECATNENSCAPDQTCRNKQGGYTCFCQPGHEFNKNSHRCEDINECEQFKGQVCPANTECHNTIGSYNCECLSGFRKINRDDKVCIDVDECKDIPGLCQQRCNNYWGSYRCSCESGFRLNENNRTCDDVNECEVHKTYNLCMGICENTQGSYKCTCPPGYKLGVDGRTCQDIDECLTLHACNTHNEICTNTRGSYRCTQINCPSDFMIDPEKKNRCKRISLYCDQQDTECFQRPSSYSYNFITLVANLALPPQGRTFFNLKGPHWYENIDFELKVVRTQPHVQNVNERFFSMHKMNTEVLLSLMEVLKGPQDIELELKMTVFRNGQPAGTNVAKIFIFVSQYSY</sequence>
<dbReference type="InterPro" id="IPR000152">
    <property type="entry name" value="EGF-type_Asp/Asn_hydroxyl_site"/>
</dbReference>
<keyword evidence="8" id="KW-0106">Calcium</keyword>
<evidence type="ECO:0000256" key="10">
    <source>
        <dbReference type="ARBA" id="ARBA00023180"/>
    </source>
</evidence>
<dbReference type="Gene3D" id="2.10.25.10">
    <property type="entry name" value="Laminin"/>
    <property type="match status" value="12"/>
</dbReference>
<dbReference type="InterPro" id="IPR052080">
    <property type="entry name" value="vWF_C/EGF_Fibrillin"/>
</dbReference>
<dbReference type="SMART" id="SM00179">
    <property type="entry name" value="EGF_CA"/>
    <property type="match status" value="13"/>
</dbReference>
<comment type="caution">
    <text evidence="11">Lacks conserved residue(s) required for the propagation of feature annotation.</text>
</comment>
<dbReference type="InterPro" id="IPR026823">
    <property type="entry name" value="cEGF"/>
</dbReference>
<proteinExistence type="inferred from homology"/>
<evidence type="ECO:0000256" key="5">
    <source>
        <dbReference type="ARBA" id="ARBA00022536"/>
    </source>
</evidence>
<dbReference type="InterPro" id="IPR001881">
    <property type="entry name" value="EGF-like_Ca-bd_dom"/>
</dbReference>
<dbReference type="InterPro" id="IPR055088">
    <property type="entry name" value="Fibulin_C"/>
</dbReference>
<evidence type="ECO:0000256" key="7">
    <source>
        <dbReference type="ARBA" id="ARBA00022737"/>
    </source>
</evidence>
<dbReference type="SUPFAM" id="SSF57184">
    <property type="entry name" value="Growth factor receptor domain"/>
    <property type="match status" value="2"/>
</dbReference>
<keyword evidence="9" id="KW-1015">Disulfide bond</keyword>
<protein>
    <submittedName>
        <fullName evidence="14">Fibulin-1</fullName>
    </submittedName>
</protein>
<dbReference type="SUPFAM" id="SSF57196">
    <property type="entry name" value="EGF/Laminin"/>
    <property type="match status" value="6"/>
</dbReference>
<evidence type="ECO:0000256" key="12">
    <source>
        <dbReference type="SAM" id="SignalP"/>
    </source>
</evidence>
<dbReference type="AlphaFoldDB" id="A0A9Q0NBM7"/>
<keyword evidence="5 11" id="KW-0245">EGF-like domain</keyword>
<dbReference type="OrthoDB" id="10022113at2759"/>
<keyword evidence="6 12" id="KW-0732">Signal</keyword>
<dbReference type="InterPro" id="IPR049883">
    <property type="entry name" value="NOTCH1_EGF-like"/>
</dbReference>
<feature type="domain" description="EGF-like" evidence="13">
    <location>
        <begin position="778"/>
        <end position="820"/>
    </location>
</feature>
<dbReference type="Gene3D" id="2.90.20.10">
    <property type="entry name" value="Plasmodium vivax P25 domain"/>
    <property type="match status" value="1"/>
</dbReference>
<dbReference type="Pfam" id="PF22914">
    <property type="entry name" value="Fibulin_C"/>
    <property type="match status" value="1"/>
</dbReference>
<feature type="chain" id="PRO_5040150847" evidence="12">
    <location>
        <begin position="20"/>
        <end position="994"/>
    </location>
</feature>
<dbReference type="Pfam" id="PF12662">
    <property type="entry name" value="cEGF"/>
    <property type="match status" value="2"/>
</dbReference>
<feature type="domain" description="EGF-like" evidence="13">
    <location>
        <begin position="737"/>
        <end position="777"/>
    </location>
</feature>
<dbReference type="EMBL" id="WJQU01000001">
    <property type="protein sequence ID" value="KAJ6646501.1"/>
    <property type="molecule type" value="Genomic_DNA"/>
</dbReference>
<keyword evidence="4" id="KW-0272">Extracellular matrix</keyword>
<evidence type="ECO:0000256" key="2">
    <source>
        <dbReference type="ARBA" id="ARBA00006127"/>
    </source>
</evidence>
<evidence type="ECO:0000256" key="8">
    <source>
        <dbReference type="ARBA" id="ARBA00022837"/>
    </source>
</evidence>
<dbReference type="SMART" id="SM00181">
    <property type="entry name" value="EGF"/>
    <property type="match status" value="10"/>
</dbReference>
<evidence type="ECO:0000256" key="3">
    <source>
        <dbReference type="ARBA" id="ARBA00022525"/>
    </source>
</evidence>
<dbReference type="PROSITE" id="PS01186">
    <property type="entry name" value="EGF_2"/>
    <property type="match status" value="3"/>
</dbReference>
<keyword evidence="7" id="KW-0677">Repeat</keyword>
<organism evidence="14 15">
    <name type="scientific">Pseudolycoriella hygida</name>
    <dbReference type="NCBI Taxonomy" id="35572"/>
    <lineage>
        <taxon>Eukaryota</taxon>
        <taxon>Metazoa</taxon>
        <taxon>Ecdysozoa</taxon>
        <taxon>Arthropoda</taxon>
        <taxon>Hexapoda</taxon>
        <taxon>Insecta</taxon>
        <taxon>Pterygota</taxon>
        <taxon>Neoptera</taxon>
        <taxon>Endopterygota</taxon>
        <taxon>Diptera</taxon>
        <taxon>Nematocera</taxon>
        <taxon>Sciaroidea</taxon>
        <taxon>Sciaridae</taxon>
        <taxon>Pseudolycoriella</taxon>
    </lineage>
</organism>
<keyword evidence="3" id="KW-0964">Secreted</keyword>
<comment type="subcellular location">
    <subcellularLocation>
        <location evidence="1">Secreted</location>
        <location evidence="1">Extracellular space</location>
        <location evidence="1">Extracellular matrix</location>
    </subcellularLocation>
</comment>
<comment type="caution">
    <text evidence="14">The sequence shown here is derived from an EMBL/GenBank/DDBJ whole genome shotgun (WGS) entry which is preliminary data.</text>
</comment>
<evidence type="ECO:0000256" key="4">
    <source>
        <dbReference type="ARBA" id="ARBA00022530"/>
    </source>
</evidence>
<feature type="signal peptide" evidence="12">
    <location>
        <begin position="1"/>
        <end position="19"/>
    </location>
</feature>
<feature type="domain" description="EGF-like" evidence="13">
    <location>
        <begin position="370"/>
        <end position="408"/>
    </location>
</feature>
<dbReference type="FunFam" id="2.10.25.10:FF:000240">
    <property type="entry name" value="Vitamin K-dependent protein S"/>
    <property type="match status" value="1"/>
</dbReference>
<dbReference type="PROSITE" id="PS50026">
    <property type="entry name" value="EGF_3"/>
    <property type="match status" value="5"/>
</dbReference>
<dbReference type="FunFam" id="2.10.25.10:FF:000139">
    <property type="entry name" value="Fibulin-1"/>
    <property type="match status" value="1"/>
</dbReference>
<evidence type="ECO:0000313" key="14">
    <source>
        <dbReference type="EMBL" id="KAJ6646501.1"/>
    </source>
</evidence>